<feature type="region of interest" description="Disordered" evidence="1">
    <location>
        <begin position="445"/>
        <end position="545"/>
    </location>
</feature>
<name>A0A8H3GFG6_9AGAM</name>
<feature type="compositionally biased region" description="Low complexity" evidence="1">
    <location>
        <begin position="299"/>
        <end position="313"/>
    </location>
</feature>
<keyword evidence="2" id="KW-0732">Signal</keyword>
<protein>
    <submittedName>
        <fullName evidence="3">Uncharacterized protein</fullName>
    </submittedName>
</protein>
<gene>
    <name evidence="3" type="ORF">RDB_LOCUS43742</name>
</gene>
<dbReference type="AlphaFoldDB" id="A0A8H3GFG6"/>
<proteinExistence type="predicted"/>
<evidence type="ECO:0000313" key="3">
    <source>
        <dbReference type="EMBL" id="CAE6446813.1"/>
    </source>
</evidence>
<feature type="compositionally biased region" description="Polar residues" evidence="1">
    <location>
        <begin position="446"/>
        <end position="461"/>
    </location>
</feature>
<evidence type="ECO:0000256" key="1">
    <source>
        <dbReference type="SAM" id="MobiDB-lite"/>
    </source>
</evidence>
<evidence type="ECO:0000313" key="4">
    <source>
        <dbReference type="Proteomes" id="UP000663853"/>
    </source>
</evidence>
<feature type="chain" id="PRO_5034105734" evidence="2">
    <location>
        <begin position="19"/>
        <end position="639"/>
    </location>
</feature>
<comment type="caution">
    <text evidence="3">The sequence shown here is derived from an EMBL/GenBank/DDBJ whole genome shotgun (WGS) entry which is preliminary data.</text>
</comment>
<sequence>MFSPVLIKLLLALFLVHACIEMRYGSLVRGFLESILILFVSYCVARLNVQYAICRTYEATKTLGAYLIGEYEIPGDTPHQVEFVDTQVEVPRSRPKPEALSHVIGQPSSTAQATPTCTPHDEFNYLKYMQLLNEIALLPTGSAQFRPLSPKPSSNPICTCSRILTIGFNATSSHHEAFKPIPWNSTRATSGRSVSQPTAHHLTSTARVSHMSGTGSSNPHANNAINVHSLSRASSSSSIGSRRSTLVQHRSGVVKRAPIKFHPMNARDKHNQRAGSSSRQLMDIVPATPVASPRPGMDTSHPGTPMSTTSTPMTTPPMTPDRSSDSGSSSSSLTPSFSSLSVNGHSATACPTTTAMAGLTTIAGDQDSALDAYLTPEATMSSPPMTAPNLDTFAHGAQTATNGLSIANSTILGSPAPISTPQGSTMVTSTPQESPMTTVGLYISPVTASTPHGTPTRSPIASPTPYGSPPMPASTTSRGSSTVPAQSNVIDAHTGHSASSTPGSLGSSRSQGPNVTAPNSHIPGNDPADTQLSDDDSNSEKSDDEEYQLLETDGLAFALTEQARQQLIRVLKAYLRQRERSAKLRTSTHLQKEVKQLEHHLMTHWPELVDEVGVPRRYTRRVWTARAQGRFEQRAVRGL</sequence>
<feature type="region of interest" description="Disordered" evidence="1">
    <location>
        <begin position="182"/>
        <end position="345"/>
    </location>
</feature>
<dbReference type="Proteomes" id="UP000663853">
    <property type="component" value="Unassembled WGS sequence"/>
</dbReference>
<feature type="compositionally biased region" description="Acidic residues" evidence="1">
    <location>
        <begin position="532"/>
        <end position="545"/>
    </location>
</feature>
<accession>A0A8H3GFG6</accession>
<feature type="compositionally biased region" description="Polar residues" evidence="1">
    <location>
        <begin position="473"/>
        <end position="489"/>
    </location>
</feature>
<feature type="compositionally biased region" description="Polar residues" evidence="1">
    <location>
        <begin position="183"/>
        <end position="228"/>
    </location>
</feature>
<organism evidence="3 4">
    <name type="scientific">Rhizoctonia solani</name>
    <dbReference type="NCBI Taxonomy" id="456999"/>
    <lineage>
        <taxon>Eukaryota</taxon>
        <taxon>Fungi</taxon>
        <taxon>Dikarya</taxon>
        <taxon>Basidiomycota</taxon>
        <taxon>Agaricomycotina</taxon>
        <taxon>Agaricomycetes</taxon>
        <taxon>Cantharellales</taxon>
        <taxon>Ceratobasidiaceae</taxon>
        <taxon>Rhizoctonia</taxon>
    </lineage>
</organism>
<feature type="signal peptide" evidence="2">
    <location>
        <begin position="1"/>
        <end position="18"/>
    </location>
</feature>
<evidence type="ECO:0000256" key="2">
    <source>
        <dbReference type="SAM" id="SignalP"/>
    </source>
</evidence>
<dbReference type="EMBL" id="CAJMXA010000924">
    <property type="protein sequence ID" value="CAE6446813.1"/>
    <property type="molecule type" value="Genomic_DNA"/>
</dbReference>
<feature type="compositionally biased region" description="Low complexity" evidence="1">
    <location>
        <begin position="325"/>
        <end position="341"/>
    </location>
</feature>
<feature type="compositionally biased region" description="Low complexity" evidence="1">
    <location>
        <begin position="497"/>
        <end position="510"/>
    </location>
</feature>
<feature type="compositionally biased region" description="Low complexity" evidence="1">
    <location>
        <begin position="229"/>
        <end position="244"/>
    </location>
</feature>
<reference evidence="3" key="1">
    <citation type="submission" date="2021-01" db="EMBL/GenBank/DDBJ databases">
        <authorList>
            <person name="Kaushik A."/>
        </authorList>
    </citation>
    <scope>NUCLEOTIDE SEQUENCE</scope>
    <source>
        <strain evidence="3">AG6-10EEA</strain>
    </source>
</reference>